<keyword evidence="6 11" id="KW-0067">ATP-binding</keyword>
<organism evidence="11 12">
    <name type="scientific">Ruminococcus flavefaciens</name>
    <dbReference type="NCBI Taxonomy" id="1265"/>
    <lineage>
        <taxon>Bacteria</taxon>
        <taxon>Bacillati</taxon>
        <taxon>Bacillota</taxon>
        <taxon>Clostridia</taxon>
        <taxon>Eubacteriales</taxon>
        <taxon>Oscillospiraceae</taxon>
        <taxon>Ruminococcus</taxon>
    </lineage>
</organism>
<evidence type="ECO:0000313" key="11">
    <source>
        <dbReference type="EMBL" id="SEH62288.1"/>
    </source>
</evidence>
<protein>
    <submittedName>
        <fullName evidence="11">Iron complex transport system ATP-binding protein</fullName>
    </submittedName>
</protein>
<dbReference type="PANTHER" id="PTHR42771:SF2">
    <property type="entry name" value="IRON(3+)-HYDROXAMATE IMPORT ATP-BINDING PROTEIN FHUC"/>
    <property type="match status" value="1"/>
</dbReference>
<dbReference type="OrthoDB" id="9799337at2"/>
<evidence type="ECO:0000256" key="7">
    <source>
        <dbReference type="ARBA" id="ARBA00023004"/>
    </source>
</evidence>
<dbReference type="SUPFAM" id="SSF52540">
    <property type="entry name" value="P-loop containing nucleoside triphosphate hydrolases"/>
    <property type="match status" value="1"/>
</dbReference>
<keyword evidence="8" id="KW-0406">Ion transport</keyword>
<keyword evidence="7" id="KW-0408">Iron</keyword>
<keyword evidence="5" id="KW-0547">Nucleotide-binding</keyword>
<dbReference type="Gene3D" id="3.40.50.300">
    <property type="entry name" value="P-loop containing nucleotide triphosphate hydrolases"/>
    <property type="match status" value="1"/>
</dbReference>
<dbReference type="InterPro" id="IPR027417">
    <property type="entry name" value="P-loop_NTPase"/>
</dbReference>
<dbReference type="AlphaFoldDB" id="A0A1H6JSR7"/>
<dbReference type="InterPro" id="IPR003439">
    <property type="entry name" value="ABC_transporter-like_ATP-bd"/>
</dbReference>
<dbReference type="GO" id="GO:0005524">
    <property type="term" value="F:ATP binding"/>
    <property type="evidence" value="ECO:0007669"/>
    <property type="project" value="UniProtKB-KW"/>
</dbReference>
<dbReference type="InterPro" id="IPR003593">
    <property type="entry name" value="AAA+_ATPase"/>
</dbReference>
<evidence type="ECO:0000313" key="12">
    <source>
        <dbReference type="Proteomes" id="UP000183190"/>
    </source>
</evidence>
<evidence type="ECO:0000256" key="3">
    <source>
        <dbReference type="ARBA" id="ARBA00022475"/>
    </source>
</evidence>
<keyword evidence="4" id="KW-0410">Iron transport</keyword>
<feature type="domain" description="ABC transporter" evidence="10">
    <location>
        <begin position="6"/>
        <end position="242"/>
    </location>
</feature>
<gene>
    <name evidence="11" type="ORF">SAMN02910265_01813</name>
</gene>
<keyword evidence="2" id="KW-0813">Transport</keyword>
<accession>A0A1H6JSR7</accession>
<dbReference type="GO" id="GO:0006826">
    <property type="term" value="P:iron ion transport"/>
    <property type="evidence" value="ECO:0007669"/>
    <property type="project" value="UniProtKB-KW"/>
</dbReference>
<keyword evidence="3" id="KW-1003">Cell membrane</keyword>
<dbReference type="Proteomes" id="UP000183190">
    <property type="component" value="Unassembled WGS sequence"/>
</dbReference>
<comment type="subcellular location">
    <subcellularLocation>
        <location evidence="1">Cell membrane</location>
        <topology evidence="1">Peripheral membrane protein</topology>
    </subcellularLocation>
</comment>
<evidence type="ECO:0000256" key="8">
    <source>
        <dbReference type="ARBA" id="ARBA00023065"/>
    </source>
</evidence>
<evidence type="ECO:0000259" key="10">
    <source>
        <dbReference type="PROSITE" id="PS50893"/>
    </source>
</evidence>
<dbReference type="GO" id="GO:0016887">
    <property type="term" value="F:ATP hydrolysis activity"/>
    <property type="evidence" value="ECO:0007669"/>
    <property type="project" value="InterPro"/>
</dbReference>
<name>A0A1H6JSR7_RUMFL</name>
<dbReference type="CDD" id="cd03214">
    <property type="entry name" value="ABC_Iron-Siderophores_B12_Hemin"/>
    <property type="match status" value="1"/>
</dbReference>
<evidence type="ECO:0000256" key="2">
    <source>
        <dbReference type="ARBA" id="ARBA00022448"/>
    </source>
</evidence>
<dbReference type="InterPro" id="IPR051535">
    <property type="entry name" value="Siderophore_ABC-ATPase"/>
</dbReference>
<reference evidence="11 12" key="1">
    <citation type="submission" date="2016-10" db="EMBL/GenBank/DDBJ databases">
        <authorList>
            <person name="de Groot N.N."/>
        </authorList>
    </citation>
    <scope>NUCLEOTIDE SEQUENCE [LARGE SCALE GENOMIC DNA]</scope>
    <source>
        <strain evidence="11 12">YAD2003</strain>
    </source>
</reference>
<sequence>MNEIMLSTKALSAGYAKKVIVEGIEINAEQGKILTLIGPNGAGKSTILKTICRQLIPLGGAVYIGKDKLKELSGNQLARSVSVLLTGRVKTEYMRCIDVVETGRYPYTGRLGVLSDKDREKVREALRLVDAEDIAECDFDRISDGQRQRIMLAGAICREPDILILDEPTTFLDIKYKLELMKILKKLADERHIAVIMSLHELELAQRISDTIICIKGKGIYRTGTPQEIFSGGCIEELYGVEKGSFCEAYGSPELGKLTSAPTVFVIGGGGSAIALYRSLRRKGIAFAAGIIHENDIEYPVAAALASELVSEQAFEAVSDVKYEKAFELMRSCGNAVCTLKSFGTMNEKCRQLMAEAEKMGILRGIESYE</sequence>
<evidence type="ECO:0000256" key="9">
    <source>
        <dbReference type="ARBA" id="ARBA00023136"/>
    </source>
</evidence>
<dbReference type="PANTHER" id="PTHR42771">
    <property type="entry name" value="IRON(3+)-HYDROXAMATE IMPORT ATP-BINDING PROTEIN FHUC"/>
    <property type="match status" value="1"/>
</dbReference>
<evidence type="ECO:0000256" key="5">
    <source>
        <dbReference type="ARBA" id="ARBA00022741"/>
    </source>
</evidence>
<dbReference type="FunFam" id="3.40.50.300:FF:000134">
    <property type="entry name" value="Iron-enterobactin ABC transporter ATP-binding protein"/>
    <property type="match status" value="1"/>
</dbReference>
<keyword evidence="9" id="KW-0472">Membrane</keyword>
<dbReference type="PROSITE" id="PS50893">
    <property type="entry name" value="ABC_TRANSPORTER_2"/>
    <property type="match status" value="1"/>
</dbReference>
<dbReference type="GO" id="GO:0005886">
    <property type="term" value="C:plasma membrane"/>
    <property type="evidence" value="ECO:0007669"/>
    <property type="project" value="UniProtKB-SubCell"/>
</dbReference>
<evidence type="ECO:0000256" key="4">
    <source>
        <dbReference type="ARBA" id="ARBA00022496"/>
    </source>
</evidence>
<evidence type="ECO:0000256" key="6">
    <source>
        <dbReference type="ARBA" id="ARBA00022840"/>
    </source>
</evidence>
<proteinExistence type="predicted"/>
<evidence type="ECO:0000256" key="1">
    <source>
        <dbReference type="ARBA" id="ARBA00004202"/>
    </source>
</evidence>
<dbReference type="SMART" id="SM00382">
    <property type="entry name" value="AAA"/>
    <property type="match status" value="1"/>
</dbReference>
<dbReference type="Pfam" id="PF00005">
    <property type="entry name" value="ABC_tran"/>
    <property type="match status" value="1"/>
</dbReference>
<dbReference type="EMBL" id="FNWV01000005">
    <property type="protein sequence ID" value="SEH62288.1"/>
    <property type="molecule type" value="Genomic_DNA"/>
</dbReference>
<dbReference type="RefSeq" id="WP_074716612.1">
    <property type="nucleotide sequence ID" value="NZ_FNWV01000005.1"/>
</dbReference>